<reference evidence="3" key="1">
    <citation type="submission" date="2023-03" db="EMBL/GenBank/DDBJ databases">
        <title>Massive genome expansion in bonnet fungi (Mycena s.s.) driven by repeated elements and novel gene families across ecological guilds.</title>
        <authorList>
            <consortium name="Lawrence Berkeley National Laboratory"/>
            <person name="Harder C.B."/>
            <person name="Miyauchi S."/>
            <person name="Viragh M."/>
            <person name="Kuo A."/>
            <person name="Thoen E."/>
            <person name="Andreopoulos B."/>
            <person name="Lu D."/>
            <person name="Skrede I."/>
            <person name="Drula E."/>
            <person name="Henrissat B."/>
            <person name="Morin E."/>
            <person name="Kohler A."/>
            <person name="Barry K."/>
            <person name="LaButti K."/>
            <person name="Morin E."/>
            <person name="Salamov A."/>
            <person name="Lipzen A."/>
            <person name="Mereny Z."/>
            <person name="Hegedus B."/>
            <person name="Baldrian P."/>
            <person name="Stursova M."/>
            <person name="Weitz H."/>
            <person name="Taylor A."/>
            <person name="Grigoriev I.V."/>
            <person name="Nagy L.G."/>
            <person name="Martin F."/>
            <person name="Kauserud H."/>
        </authorList>
    </citation>
    <scope>NUCLEOTIDE SEQUENCE</scope>
    <source>
        <strain evidence="3">CBHHK067</strain>
    </source>
</reference>
<dbReference type="PROSITE" id="PS50181">
    <property type="entry name" value="FBOX"/>
    <property type="match status" value="1"/>
</dbReference>
<accession>A0AAD7DBE1</accession>
<dbReference type="SUPFAM" id="SSF81383">
    <property type="entry name" value="F-box domain"/>
    <property type="match status" value="1"/>
</dbReference>
<sequence>ELARYDARIEALREELTGVEAARAALQVHYDDCGALLAPIRRLPSELLVKIFGLFSLNKAILRLSQAHLLVLSRVCSRFHTLVISTSTLWNTIWLDSIMWR</sequence>
<keyword evidence="1" id="KW-0175">Coiled coil</keyword>
<evidence type="ECO:0000313" key="3">
    <source>
        <dbReference type="EMBL" id="KAJ7687688.1"/>
    </source>
</evidence>
<dbReference type="InterPro" id="IPR001810">
    <property type="entry name" value="F-box_dom"/>
</dbReference>
<keyword evidence="4" id="KW-1185">Reference proteome</keyword>
<feature type="coiled-coil region" evidence="1">
    <location>
        <begin position="2"/>
        <end position="29"/>
    </location>
</feature>
<protein>
    <recommendedName>
        <fullName evidence="2">F-box domain-containing protein</fullName>
    </recommendedName>
</protein>
<dbReference type="AlphaFoldDB" id="A0AAD7DBE1"/>
<feature type="domain" description="F-box" evidence="2">
    <location>
        <begin position="37"/>
        <end position="93"/>
    </location>
</feature>
<dbReference type="Gene3D" id="1.20.1280.50">
    <property type="match status" value="1"/>
</dbReference>
<dbReference type="Pfam" id="PF12937">
    <property type="entry name" value="F-box-like"/>
    <property type="match status" value="1"/>
</dbReference>
<gene>
    <name evidence="3" type="ORF">B0H17DRAFT_854756</name>
</gene>
<evidence type="ECO:0000256" key="1">
    <source>
        <dbReference type="SAM" id="Coils"/>
    </source>
</evidence>
<feature type="non-terminal residue" evidence="3">
    <location>
        <position position="101"/>
    </location>
</feature>
<dbReference type="InterPro" id="IPR036047">
    <property type="entry name" value="F-box-like_dom_sf"/>
</dbReference>
<proteinExistence type="predicted"/>
<name>A0AAD7DBE1_MYCRO</name>
<evidence type="ECO:0000259" key="2">
    <source>
        <dbReference type="PROSITE" id="PS50181"/>
    </source>
</evidence>
<comment type="caution">
    <text evidence="3">The sequence shown here is derived from an EMBL/GenBank/DDBJ whole genome shotgun (WGS) entry which is preliminary data.</text>
</comment>
<dbReference type="EMBL" id="JARKIE010000085">
    <property type="protein sequence ID" value="KAJ7687688.1"/>
    <property type="molecule type" value="Genomic_DNA"/>
</dbReference>
<feature type="non-terminal residue" evidence="3">
    <location>
        <position position="1"/>
    </location>
</feature>
<organism evidence="3 4">
    <name type="scientific">Mycena rosella</name>
    <name type="common">Pink bonnet</name>
    <name type="synonym">Agaricus rosellus</name>
    <dbReference type="NCBI Taxonomy" id="1033263"/>
    <lineage>
        <taxon>Eukaryota</taxon>
        <taxon>Fungi</taxon>
        <taxon>Dikarya</taxon>
        <taxon>Basidiomycota</taxon>
        <taxon>Agaricomycotina</taxon>
        <taxon>Agaricomycetes</taxon>
        <taxon>Agaricomycetidae</taxon>
        <taxon>Agaricales</taxon>
        <taxon>Marasmiineae</taxon>
        <taxon>Mycenaceae</taxon>
        <taxon>Mycena</taxon>
    </lineage>
</organism>
<evidence type="ECO:0000313" key="4">
    <source>
        <dbReference type="Proteomes" id="UP001221757"/>
    </source>
</evidence>
<dbReference type="Proteomes" id="UP001221757">
    <property type="component" value="Unassembled WGS sequence"/>
</dbReference>